<dbReference type="Pfam" id="PF10259">
    <property type="entry name" value="Rogdi_lz"/>
    <property type="match status" value="1"/>
</dbReference>
<evidence type="ECO:0000256" key="6">
    <source>
        <dbReference type="ARBA" id="ARBA00022917"/>
    </source>
</evidence>
<evidence type="ECO:0000256" key="8">
    <source>
        <dbReference type="ARBA" id="ARBA00029936"/>
    </source>
</evidence>
<keyword evidence="3" id="KW-0436">Ligase</keyword>
<dbReference type="Pfam" id="PF00133">
    <property type="entry name" value="tRNA-synt_1"/>
    <property type="match status" value="1"/>
</dbReference>
<dbReference type="GO" id="GO:0005829">
    <property type="term" value="C:cytosol"/>
    <property type="evidence" value="ECO:0007669"/>
    <property type="project" value="TreeGrafter"/>
</dbReference>
<keyword evidence="5" id="KW-0067">ATP-binding</keyword>
<dbReference type="GO" id="GO:0006438">
    <property type="term" value="P:valyl-tRNA aminoacylation"/>
    <property type="evidence" value="ECO:0007669"/>
    <property type="project" value="InterPro"/>
</dbReference>
<evidence type="ECO:0000259" key="9">
    <source>
        <dbReference type="Pfam" id="PF00133"/>
    </source>
</evidence>
<dbReference type="PANTHER" id="PTHR11946:SF109">
    <property type="entry name" value="VALINE--TRNA LIGASE"/>
    <property type="match status" value="1"/>
</dbReference>
<dbReference type="EMBL" id="CAJVPS010007451">
    <property type="protein sequence ID" value="CAG8635013.1"/>
    <property type="molecule type" value="Genomic_DNA"/>
</dbReference>
<keyword evidence="6" id="KW-0648">Protein biosynthesis</keyword>
<evidence type="ECO:0000256" key="3">
    <source>
        <dbReference type="ARBA" id="ARBA00022598"/>
    </source>
</evidence>
<dbReference type="OrthoDB" id="66510at2759"/>
<comment type="caution">
    <text evidence="10">The sequence shown here is derived from an EMBL/GenBank/DDBJ whole genome shotgun (WGS) entry which is preliminary data.</text>
</comment>
<reference evidence="10" key="1">
    <citation type="submission" date="2021-06" db="EMBL/GenBank/DDBJ databases">
        <authorList>
            <person name="Kallberg Y."/>
            <person name="Tangrot J."/>
            <person name="Rosling A."/>
        </authorList>
    </citation>
    <scope>NUCLEOTIDE SEQUENCE</scope>
    <source>
        <strain evidence="10">FL130A</strain>
    </source>
</reference>
<feature type="domain" description="Aminoacyl-tRNA synthetase class Ia" evidence="9">
    <location>
        <begin position="273"/>
        <end position="361"/>
    </location>
</feature>
<dbReference type="InterPro" id="IPR002303">
    <property type="entry name" value="Valyl-tRNA_ligase"/>
</dbReference>
<evidence type="ECO:0000256" key="1">
    <source>
        <dbReference type="ARBA" id="ARBA00005594"/>
    </source>
</evidence>
<dbReference type="GO" id="GO:0004832">
    <property type="term" value="F:valine-tRNA ligase activity"/>
    <property type="evidence" value="ECO:0007669"/>
    <property type="project" value="UniProtKB-EC"/>
</dbReference>
<evidence type="ECO:0000256" key="7">
    <source>
        <dbReference type="ARBA" id="ARBA00023146"/>
    </source>
</evidence>
<accession>A0A9N9DBC0</accession>
<keyword evidence="7" id="KW-0030">Aminoacyl-tRNA synthetase</keyword>
<proteinExistence type="inferred from homology"/>
<feature type="non-terminal residue" evidence="10">
    <location>
        <position position="1"/>
    </location>
</feature>
<dbReference type="AlphaFoldDB" id="A0A9N9DBC0"/>
<sequence>MFNANEEDTHTISILQKELDTLTRETEWLLNSQIPNVVLDLKRGLKVNNPDNTNKNLDSEFSGNSTLAISSNNNDSLKGYVTLNGSEIIKGELQIKLHNYNRGNLIKFSISPLKPFFVEQIGDAQNYIKVALDTLDSTHEPFTKLSAIEMFETTLKYITNSRNAFININEEKNFPYKTCDAQMFDSSLPEGIAIDFRIEGFEIVTSVYAFQFQAGATTTPTTTKLVQLGGILGTHKQPHKLCKYKDKLTTILDEIMVKSLDPRLEENAIERGWYSWWETKGFFEKSNITNSDVSDNFVMITPPPNVTGNLHIGHALTFSIQDAIVRWCRMSGYPTSWIPGTDHAGIGTQSVVEQKLFKEKK</sequence>
<dbReference type="PANTHER" id="PTHR11946">
    <property type="entry name" value="VALYL-TRNA SYNTHETASES"/>
    <property type="match status" value="1"/>
</dbReference>
<evidence type="ECO:0000313" key="10">
    <source>
        <dbReference type="EMBL" id="CAG8635013.1"/>
    </source>
</evidence>
<dbReference type="InterPro" id="IPR028241">
    <property type="entry name" value="RAVE2/Rogdi"/>
</dbReference>
<dbReference type="EC" id="6.1.1.9" evidence="2"/>
<name>A0A9N9DBC0_9GLOM</name>
<dbReference type="PROSITE" id="PS00178">
    <property type="entry name" value="AA_TRNA_LIGASE_I"/>
    <property type="match status" value="1"/>
</dbReference>
<gene>
    <name evidence="10" type="ORF">ALEPTO_LOCUS9509</name>
</gene>
<dbReference type="Proteomes" id="UP000789508">
    <property type="component" value="Unassembled WGS sequence"/>
</dbReference>
<evidence type="ECO:0000313" key="11">
    <source>
        <dbReference type="Proteomes" id="UP000789508"/>
    </source>
</evidence>
<evidence type="ECO:0000256" key="2">
    <source>
        <dbReference type="ARBA" id="ARBA00013169"/>
    </source>
</evidence>
<comment type="similarity">
    <text evidence="1">Belongs to the class-I aminoacyl-tRNA synthetase family.</text>
</comment>
<organism evidence="10 11">
    <name type="scientific">Ambispora leptoticha</name>
    <dbReference type="NCBI Taxonomy" id="144679"/>
    <lineage>
        <taxon>Eukaryota</taxon>
        <taxon>Fungi</taxon>
        <taxon>Fungi incertae sedis</taxon>
        <taxon>Mucoromycota</taxon>
        <taxon>Glomeromycotina</taxon>
        <taxon>Glomeromycetes</taxon>
        <taxon>Archaeosporales</taxon>
        <taxon>Ambisporaceae</taxon>
        <taxon>Ambispora</taxon>
    </lineage>
</organism>
<dbReference type="Gene3D" id="3.40.50.620">
    <property type="entry name" value="HUPs"/>
    <property type="match status" value="1"/>
</dbReference>
<protein>
    <recommendedName>
        <fullName evidence="2">valine--tRNA ligase</fullName>
        <ecNumber evidence="2">6.1.1.9</ecNumber>
    </recommendedName>
    <alternativeName>
        <fullName evidence="8">Valyl-tRNA synthetase</fullName>
    </alternativeName>
</protein>
<dbReference type="GO" id="GO:0005524">
    <property type="term" value="F:ATP binding"/>
    <property type="evidence" value="ECO:0007669"/>
    <property type="project" value="UniProtKB-KW"/>
</dbReference>
<keyword evidence="11" id="KW-1185">Reference proteome</keyword>
<dbReference type="InterPro" id="IPR014729">
    <property type="entry name" value="Rossmann-like_a/b/a_fold"/>
</dbReference>
<dbReference type="InterPro" id="IPR002300">
    <property type="entry name" value="aa-tRNA-synth_Ia"/>
</dbReference>
<keyword evidence="4" id="KW-0547">Nucleotide-binding</keyword>
<evidence type="ECO:0000256" key="4">
    <source>
        <dbReference type="ARBA" id="ARBA00022741"/>
    </source>
</evidence>
<dbReference type="SUPFAM" id="SSF52374">
    <property type="entry name" value="Nucleotidylyl transferase"/>
    <property type="match status" value="1"/>
</dbReference>
<evidence type="ECO:0000256" key="5">
    <source>
        <dbReference type="ARBA" id="ARBA00022840"/>
    </source>
</evidence>
<dbReference type="InterPro" id="IPR001412">
    <property type="entry name" value="aa-tRNA-synth_I_CS"/>
</dbReference>